<dbReference type="AlphaFoldDB" id="A0A1X6YR46"/>
<keyword evidence="3" id="KW-1185">Reference proteome</keyword>
<keyword evidence="1" id="KW-0812">Transmembrane</keyword>
<evidence type="ECO:0008006" key="4">
    <source>
        <dbReference type="Google" id="ProtNLM"/>
    </source>
</evidence>
<feature type="transmembrane region" description="Helical" evidence="1">
    <location>
        <begin position="64"/>
        <end position="82"/>
    </location>
</feature>
<dbReference type="Pfam" id="PF03729">
    <property type="entry name" value="DUF308"/>
    <property type="match status" value="1"/>
</dbReference>
<feature type="transmembrane region" description="Helical" evidence="1">
    <location>
        <begin position="118"/>
        <end position="135"/>
    </location>
</feature>
<proteinExistence type="predicted"/>
<name>A0A1X6YR46_9RHOB</name>
<feature type="transmembrane region" description="Helical" evidence="1">
    <location>
        <begin position="141"/>
        <end position="162"/>
    </location>
</feature>
<dbReference type="RefSeq" id="WP_085804752.1">
    <property type="nucleotide sequence ID" value="NZ_FWFX01000003.1"/>
</dbReference>
<keyword evidence="1" id="KW-1133">Transmembrane helix</keyword>
<keyword evidence="1" id="KW-0472">Membrane</keyword>
<evidence type="ECO:0000256" key="1">
    <source>
        <dbReference type="SAM" id="Phobius"/>
    </source>
</evidence>
<feature type="transmembrane region" description="Helical" evidence="1">
    <location>
        <begin position="88"/>
        <end position="106"/>
    </location>
</feature>
<gene>
    <name evidence="2" type="ORF">ROA7450_01191</name>
</gene>
<dbReference type="EMBL" id="FWFX01000003">
    <property type="protein sequence ID" value="SLN28648.1"/>
    <property type="molecule type" value="Genomic_DNA"/>
</dbReference>
<dbReference type="PANTHER" id="PTHR34989:SF1">
    <property type="entry name" value="PROTEIN HDED"/>
    <property type="match status" value="1"/>
</dbReference>
<feature type="transmembrane region" description="Helical" evidence="1">
    <location>
        <begin position="31"/>
        <end position="52"/>
    </location>
</feature>
<organism evidence="2 3">
    <name type="scientific">Roseovarius albus</name>
    <dbReference type="NCBI Taxonomy" id="1247867"/>
    <lineage>
        <taxon>Bacteria</taxon>
        <taxon>Pseudomonadati</taxon>
        <taxon>Pseudomonadota</taxon>
        <taxon>Alphaproteobacteria</taxon>
        <taxon>Rhodobacterales</taxon>
        <taxon>Roseobacteraceae</taxon>
        <taxon>Roseovarius</taxon>
    </lineage>
</organism>
<sequence>MKHWMLWLLAGIIAVVCGVWALINPSAAGTTTEVLVGGGLLVVGGLQGYAAYTSEGFKARGGAILGAAVALFLGLSLVLGPFGDGTVLRWIVGGLLVGAGIGKFMAAREIKEDSLAQYIMMAAAVSAVLGVIVLLGGLGIALGLIVALELLALGVTLIILSLRRKKKTGA</sequence>
<accession>A0A1X6YR46</accession>
<dbReference type="GO" id="GO:0005886">
    <property type="term" value="C:plasma membrane"/>
    <property type="evidence" value="ECO:0007669"/>
    <property type="project" value="TreeGrafter"/>
</dbReference>
<evidence type="ECO:0000313" key="3">
    <source>
        <dbReference type="Proteomes" id="UP000193061"/>
    </source>
</evidence>
<reference evidence="2 3" key="1">
    <citation type="submission" date="2017-03" db="EMBL/GenBank/DDBJ databases">
        <authorList>
            <person name="Afonso C.L."/>
            <person name="Miller P.J."/>
            <person name="Scott M.A."/>
            <person name="Spackman E."/>
            <person name="Goraichik I."/>
            <person name="Dimitrov K.M."/>
            <person name="Suarez D.L."/>
            <person name="Swayne D.E."/>
        </authorList>
    </citation>
    <scope>NUCLEOTIDE SEQUENCE [LARGE SCALE GENOMIC DNA]</scope>
    <source>
        <strain evidence="2 3">CECT 7450</strain>
    </source>
</reference>
<dbReference type="PANTHER" id="PTHR34989">
    <property type="entry name" value="PROTEIN HDED"/>
    <property type="match status" value="1"/>
</dbReference>
<dbReference type="OrthoDB" id="7862210at2"/>
<dbReference type="Proteomes" id="UP000193061">
    <property type="component" value="Unassembled WGS sequence"/>
</dbReference>
<dbReference type="InterPro" id="IPR005325">
    <property type="entry name" value="DUF308_memb"/>
</dbReference>
<protein>
    <recommendedName>
        <fullName evidence="4">Acid-resistance membrane protein</fullName>
    </recommendedName>
</protein>
<evidence type="ECO:0000313" key="2">
    <source>
        <dbReference type="EMBL" id="SLN28648.1"/>
    </source>
</evidence>
<dbReference type="InterPro" id="IPR052712">
    <property type="entry name" value="Acid_resist_chaperone_HdeD"/>
</dbReference>